<gene>
    <name evidence="1" type="ORF">HMPREF1071_01383</name>
</gene>
<dbReference type="EMBL" id="AGXV01000019">
    <property type="protein sequence ID" value="EIY67060.1"/>
    <property type="molecule type" value="Genomic_DNA"/>
</dbReference>
<dbReference type="Proteomes" id="UP000005150">
    <property type="component" value="Unassembled WGS sequence"/>
</dbReference>
<dbReference type="HOGENOM" id="CLU_1192877_0_0_10"/>
<comment type="caution">
    <text evidence="1">The sequence shown here is derived from an EMBL/GenBank/DDBJ whole genome shotgun (WGS) entry which is preliminary data.</text>
</comment>
<evidence type="ECO:0000313" key="2">
    <source>
        <dbReference type="Proteomes" id="UP000005150"/>
    </source>
</evidence>
<organism evidence="1 2">
    <name type="scientific">Bacteroides salyersiae CL02T12C01</name>
    <dbReference type="NCBI Taxonomy" id="997887"/>
    <lineage>
        <taxon>Bacteria</taxon>
        <taxon>Pseudomonadati</taxon>
        <taxon>Bacteroidota</taxon>
        <taxon>Bacteroidia</taxon>
        <taxon>Bacteroidales</taxon>
        <taxon>Bacteroidaceae</taxon>
        <taxon>Bacteroides</taxon>
    </lineage>
</organism>
<evidence type="ECO:0000313" key="1">
    <source>
        <dbReference type="EMBL" id="EIY67060.1"/>
    </source>
</evidence>
<protein>
    <submittedName>
        <fullName evidence="1">Uncharacterized protein</fullName>
    </submittedName>
</protein>
<name>I8YVA5_9BACE</name>
<proteinExistence type="predicted"/>
<reference evidence="1 2" key="1">
    <citation type="submission" date="2012-02" db="EMBL/GenBank/DDBJ databases">
        <title>The Genome Sequence of Bacteroides salyersiae CL02T12C01.</title>
        <authorList>
            <consortium name="The Broad Institute Genome Sequencing Platform"/>
            <person name="Earl A."/>
            <person name="Ward D."/>
            <person name="Feldgarden M."/>
            <person name="Gevers D."/>
            <person name="Zitomersky N.L."/>
            <person name="Coyne M.J."/>
            <person name="Comstock L.E."/>
            <person name="Young S.K."/>
            <person name="Zeng Q."/>
            <person name="Gargeya S."/>
            <person name="Fitzgerald M."/>
            <person name="Haas B."/>
            <person name="Abouelleil A."/>
            <person name="Alvarado L."/>
            <person name="Arachchi H.M."/>
            <person name="Berlin A."/>
            <person name="Chapman S.B."/>
            <person name="Gearin G."/>
            <person name="Goldberg J."/>
            <person name="Griggs A."/>
            <person name="Gujja S."/>
            <person name="Hansen M."/>
            <person name="Heiman D."/>
            <person name="Howarth C."/>
            <person name="Larimer J."/>
            <person name="Lui A."/>
            <person name="MacDonald P.J.P."/>
            <person name="McCowen C."/>
            <person name="Montmayeur A."/>
            <person name="Murphy C."/>
            <person name="Neiman D."/>
            <person name="Pearson M."/>
            <person name="Priest M."/>
            <person name="Roberts A."/>
            <person name="Saif S."/>
            <person name="Shea T."/>
            <person name="Sisk P."/>
            <person name="Stolte C."/>
            <person name="Sykes S."/>
            <person name="Wortman J."/>
            <person name="Nusbaum C."/>
            <person name="Birren B."/>
        </authorList>
    </citation>
    <scope>NUCLEOTIDE SEQUENCE [LARGE SCALE GENOMIC DNA]</scope>
    <source>
        <strain evidence="1 2">CL02T12C01</strain>
    </source>
</reference>
<dbReference type="PATRIC" id="fig|997887.3.peg.1463"/>
<sequence length="234" mass="27271">MVLLINVFVDFRNMKYILLYFLLFVLSSCHKTVIGRVTEVIYTPWRSGTIIQYKICFNKIEGKGLDSTYLIGNRIYIKDTYNPFYFEIGDSLKIKLGLTQYQNKFISIYKLVDREEKTTKKEHKNTKWCPIFDIDTPPLLPGSQTNKDNKLSINKFISKKAKEENVKIKNPFLIYLDIDTLGRAYIHSMHSQDTLISQWIEQKISELPAFSPPQDNGEKVNVMASYRIICSNSQ</sequence>
<keyword evidence="2" id="KW-1185">Reference proteome</keyword>
<accession>I8YVA5</accession>
<dbReference type="AlphaFoldDB" id="I8YVA5"/>